<dbReference type="STRING" id="156892.BM477_03390"/>
<evidence type="ECO:0000313" key="2">
    <source>
        <dbReference type="Proteomes" id="UP000186465"/>
    </source>
</evidence>
<dbReference type="InterPro" id="IPR021555">
    <property type="entry name" value="DUF3000"/>
</dbReference>
<organism evidence="1 2">
    <name type="scientific">Boudabousia marimammalium</name>
    <dbReference type="NCBI Taxonomy" id="156892"/>
    <lineage>
        <taxon>Bacteria</taxon>
        <taxon>Bacillati</taxon>
        <taxon>Actinomycetota</taxon>
        <taxon>Actinomycetes</taxon>
        <taxon>Actinomycetales</taxon>
        <taxon>Actinomycetaceae</taxon>
        <taxon>Boudabousia</taxon>
    </lineage>
</organism>
<reference evidence="2" key="1">
    <citation type="submission" date="2016-11" db="EMBL/GenBank/DDBJ databases">
        <title>Actinomyces gypaetusis sp. nov. isolated from Gypaetus barbatus in Qinghai Tibet Plateau China.</title>
        <authorList>
            <person name="Meng X."/>
        </authorList>
    </citation>
    <scope>NUCLEOTIDE SEQUENCE [LARGE SCALE GENOMIC DNA]</scope>
    <source>
        <strain evidence="2">DSM 15383</strain>
    </source>
</reference>
<comment type="caution">
    <text evidence="1">The sequence shown here is derived from an EMBL/GenBank/DDBJ whole genome shotgun (WGS) entry which is preliminary data.</text>
</comment>
<sequence>MTEVPAPRGIAPYSAALSLKVETGELDHPAHGRFVIFYDPEGHSSWGGKFRIVMMMQTRTDLTMAADPLIKQVAWQWFHEALDQAGAGAKKTTGTVTVETSESFGSIRRGEEISYLEIRASWTPQTLDLSAHLEAWARLALICSGQESGLAEVPVISLVPHTAKA</sequence>
<name>A0A1Q5PRA2_9ACTO</name>
<accession>A0A1Q5PRA2</accession>
<dbReference type="AlphaFoldDB" id="A0A1Q5PRA2"/>
<keyword evidence="2" id="KW-1185">Reference proteome</keyword>
<dbReference type="Pfam" id="PF11452">
    <property type="entry name" value="DUF3000"/>
    <property type="match status" value="1"/>
</dbReference>
<dbReference type="EMBL" id="MPDM01000003">
    <property type="protein sequence ID" value="OKL50094.1"/>
    <property type="molecule type" value="Genomic_DNA"/>
</dbReference>
<evidence type="ECO:0008006" key="3">
    <source>
        <dbReference type="Google" id="ProtNLM"/>
    </source>
</evidence>
<dbReference type="Proteomes" id="UP000186465">
    <property type="component" value="Unassembled WGS sequence"/>
</dbReference>
<evidence type="ECO:0000313" key="1">
    <source>
        <dbReference type="EMBL" id="OKL50094.1"/>
    </source>
</evidence>
<proteinExistence type="predicted"/>
<protein>
    <recommendedName>
        <fullName evidence="3">Enoyl-CoA hydratase</fullName>
    </recommendedName>
</protein>
<gene>
    <name evidence="1" type="ORF">BM477_03390</name>
</gene>